<dbReference type="Proteomes" id="UP000672526">
    <property type="component" value="Unassembled WGS sequence"/>
</dbReference>
<dbReference type="InterPro" id="IPR050298">
    <property type="entry name" value="Gram-neg_bact_OMP"/>
</dbReference>
<evidence type="ECO:0000313" key="14">
    <source>
        <dbReference type="Proteomes" id="UP000672526"/>
    </source>
</evidence>
<organism evidence="13 14">
    <name type="scientific">Paraburkholderia haematera</name>
    <dbReference type="NCBI Taxonomy" id="2793077"/>
    <lineage>
        <taxon>Bacteria</taxon>
        <taxon>Pseudomonadati</taxon>
        <taxon>Pseudomonadota</taxon>
        <taxon>Betaproteobacteria</taxon>
        <taxon>Burkholderiales</taxon>
        <taxon>Burkholderiaceae</taxon>
        <taxon>Paraburkholderia</taxon>
    </lineage>
</organism>
<dbReference type="CDD" id="cd00342">
    <property type="entry name" value="gram_neg_porins"/>
    <property type="match status" value="1"/>
</dbReference>
<dbReference type="InterPro" id="IPR023614">
    <property type="entry name" value="Porin_dom_sf"/>
</dbReference>
<comment type="subcellular location">
    <subcellularLocation>
        <location evidence="1">Cell outer membrane</location>
        <topology evidence="1">Multi-pass membrane protein</topology>
    </subcellularLocation>
</comment>
<keyword evidence="8" id="KW-0626">Porin</keyword>
<dbReference type="Pfam" id="PF13609">
    <property type="entry name" value="Porin_4"/>
    <property type="match status" value="1"/>
</dbReference>
<feature type="chain" id="PRO_5046063114" description="Porin domain-containing protein" evidence="11">
    <location>
        <begin position="39"/>
        <end position="386"/>
    </location>
</feature>
<evidence type="ECO:0000256" key="7">
    <source>
        <dbReference type="ARBA" id="ARBA00023065"/>
    </source>
</evidence>
<keyword evidence="14" id="KW-1185">Reference proteome</keyword>
<keyword evidence="5" id="KW-0812">Transmembrane</keyword>
<keyword evidence="4" id="KW-1134">Transmembrane beta strand</keyword>
<keyword evidence="7" id="KW-0406">Ion transport</keyword>
<evidence type="ECO:0000256" key="8">
    <source>
        <dbReference type="ARBA" id="ARBA00023114"/>
    </source>
</evidence>
<dbReference type="EMBL" id="CAJNBK010000043">
    <property type="protein sequence ID" value="CAE6835841.1"/>
    <property type="molecule type" value="Genomic_DNA"/>
</dbReference>
<keyword evidence="6 11" id="KW-0732">Signal</keyword>
<protein>
    <recommendedName>
        <fullName evidence="12">Porin domain-containing protein</fullName>
    </recommendedName>
</protein>
<dbReference type="RefSeq" id="WP_211617233.1">
    <property type="nucleotide sequence ID" value="NZ_CAJNBK010000043.1"/>
</dbReference>
<gene>
    <name evidence="13" type="ORF">R69888_06766</name>
</gene>
<sequence length="386" mass="40566">MSSRLKRARGGRSSHPLFWWAFSLLAVFAAFASSAAHAQSSVVLYGIIDTGIEYVTNVGPQKSSSVHAPSLTASLPSLWGLRGKEDLGGGLSAVFLLESGFAPSQGTLNQGGRLFGRQAYVGLSGPWGTFTLGRQYSQIFWAVLTGDTLAPNIYAAADLDPYLTQPRVDNAITYTFTTSGLTVAAMYSFGRDAVDSAPAGGCAGQSPTDWRACKAMSAMLKYDAGKWGVAVAVDRNYGGGGTGSPLPRSSQTDTRAVIDGYAKFGSATFGAGFLHRINHGVQTPTIFDAISNYWWVGGSYLPLPDISLDAQFGHITVSGHAAGGSVIAARAMYFFSKATSVYVTAGRVFNQRNAAFSIDGGVIPPTSTPLPGVNQTGAMVGIRHLF</sequence>
<dbReference type="SUPFAM" id="SSF56935">
    <property type="entry name" value="Porins"/>
    <property type="match status" value="1"/>
</dbReference>
<dbReference type="PANTHER" id="PTHR34501:SF9">
    <property type="entry name" value="MAJOR OUTER MEMBRANE PROTEIN P.IA"/>
    <property type="match status" value="1"/>
</dbReference>
<evidence type="ECO:0000256" key="3">
    <source>
        <dbReference type="ARBA" id="ARBA00022448"/>
    </source>
</evidence>
<dbReference type="PRINTS" id="PR00184">
    <property type="entry name" value="NEISSPPORIN"/>
</dbReference>
<name>A0ABM8SVA8_9BURK</name>
<evidence type="ECO:0000256" key="6">
    <source>
        <dbReference type="ARBA" id="ARBA00022729"/>
    </source>
</evidence>
<evidence type="ECO:0000256" key="5">
    <source>
        <dbReference type="ARBA" id="ARBA00022692"/>
    </source>
</evidence>
<feature type="signal peptide" evidence="11">
    <location>
        <begin position="1"/>
        <end position="38"/>
    </location>
</feature>
<evidence type="ECO:0000256" key="11">
    <source>
        <dbReference type="SAM" id="SignalP"/>
    </source>
</evidence>
<evidence type="ECO:0000256" key="1">
    <source>
        <dbReference type="ARBA" id="ARBA00004571"/>
    </source>
</evidence>
<keyword evidence="10" id="KW-0998">Cell outer membrane</keyword>
<evidence type="ECO:0000256" key="9">
    <source>
        <dbReference type="ARBA" id="ARBA00023136"/>
    </source>
</evidence>
<reference evidence="13 14" key="1">
    <citation type="submission" date="2021-02" db="EMBL/GenBank/DDBJ databases">
        <authorList>
            <person name="Vanwijnsberghe S."/>
        </authorList>
    </citation>
    <scope>NUCLEOTIDE SEQUENCE [LARGE SCALE GENOMIC DNA]</scope>
    <source>
        <strain evidence="13 14">LMG 31837</strain>
    </source>
</reference>
<evidence type="ECO:0000256" key="2">
    <source>
        <dbReference type="ARBA" id="ARBA00011233"/>
    </source>
</evidence>
<proteinExistence type="predicted"/>
<evidence type="ECO:0000259" key="12">
    <source>
        <dbReference type="Pfam" id="PF13609"/>
    </source>
</evidence>
<evidence type="ECO:0000313" key="13">
    <source>
        <dbReference type="EMBL" id="CAE6835841.1"/>
    </source>
</evidence>
<dbReference type="PANTHER" id="PTHR34501">
    <property type="entry name" value="PROTEIN YDDL-RELATED"/>
    <property type="match status" value="1"/>
</dbReference>
<comment type="subunit">
    <text evidence="2">Homotrimer.</text>
</comment>
<keyword evidence="9" id="KW-0472">Membrane</keyword>
<accession>A0ABM8SVA8</accession>
<evidence type="ECO:0000256" key="10">
    <source>
        <dbReference type="ARBA" id="ARBA00023237"/>
    </source>
</evidence>
<dbReference type="Gene3D" id="2.40.160.10">
    <property type="entry name" value="Porin"/>
    <property type="match status" value="1"/>
</dbReference>
<feature type="domain" description="Porin" evidence="12">
    <location>
        <begin position="26"/>
        <end position="351"/>
    </location>
</feature>
<dbReference type="InterPro" id="IPR002299">
    <property type="entry name" value="Porin_Neis"/>
</dbReference>
<comment type="caution">
    <text evidence="13">The sequence shown here is derived from an EMBL/GenBank/DDBJ whole genome shotgun (WGS) entry which is preliminary data.</text>
</comment>
<keyword evidence="3" id="KW-0813">Transport</keyword>
<evidence type="ECO:0000256" key="4">
    <source>
        <dbReference type="ARBA" id="ARBA00022452"/>
    </source>
</evidence>
<dbReference type="InterPro" id="IPR033900">
    <property type="entry name" value="Gram_neg_porin_domain"/>
</dbReference>